<dbReference type="GO" id="GO:0071973">
    <property type="term" value="P:bacterial-type flagellum-dependent cell motility"/>
    <property type="evidence" value="ECO:0007669"/>
    <property type="project" value="TreeGrafter"/>
</dbReference>
<keyword evidence="3 5" id="KW-0175">Coiled coil</keyword>
<evidence type="ECO:0000256" key="5">
    <source>
        <dbReference type="RuleBase" id="RU362066"/>
    </source>
</evidence>
<dbReference type="InterPro" id="IPR010809">
    <property type="entry name" value="FliD_C"/>
</dbReference>
<dbReference type="Pfam" id="PF02465">
    <property type="entry name" value="FliD_N"/>
    <property type="match status" value="1"/>
</dbReference>
<evidence type="ECO:0000259" key="7">
    <source>
        <dbReference type="Pfam" id="PF07195"/>
    </source>
</evidence>
<comment type="similarity">
    <text evidence="1 5">Belongs to the FliD family.</text>
</comment>
<dbReference type="EMBL" id="FLRC01000003">
    <property type="protein sequence ID" value="SBT23885.1"/>
    <property type="molecule type" value="Genomic_DNA"/>
</dbReference>
<dbReference type="PANTHER" id="PTHR30288:SF0">
    <property type="entry name" value="FLAGELLAR HOOK-ASSOCIATED PROTEIN 2"/>
    <property type="match status" value="1"/>
</dbReference>
<dbReference type="GO" id="GO:0007155">
    <property type="term" value="P:cell adhesion"/>
    <property type="evidence" value="ECO:0007669"/>
    <property type="project" value="InterPro"/>
</dbReference>
<dbReference type="KEGG" id="odi:ODI_R2177"/>
<sequence length="465" mass="48482">MAISNIGVGSGLPLDQLLADLRKNSEAPLTVIQNKQTVANARLSAYGVLKSSVEAVQKAAEALGKASTYGAVKVTSNSTDTLTVTGSDKAIAGQYSVEITELAKAQSLVGLGREDRTSNIGNGGVITFTREDGTTAKLDLSGKDTSLDAIVAAINADPSLGVNATLINDGSDSPHRLMLTASTTGTDAAITSISVEGNADLQSLLGYDAADPSAHTLEQKTEALNAKLTINGIEITSQTNTVTDAVEGLTLTLNKKTSTDPVLVSATRDPSVATKAVTDFVNAYNNMNTNIRQLTSYNADNGQASVLTGDSVSRNIQSQMRSILDFSLPGTAVGTLAGLGITTNPASGALTVDNTKLEAALKANPSEVIAFFAGEDGLSARLQKTTESILNTEQGIISTAQSGAKRQVDDLKTQLASAEARIDSQMEVYRKQFLALDKIVTQMNATSSYLTQQLEMLSANATKKN</sequence>
<keyword evidence="5" id="KW-0964">Secreted</keyword>
<dbReference type="RefSeq" id="WP_067749501.1">
    <property type="nucleotide sequence ID" value="NZ_LT907988.1"/>
</dbReference>
<protein>
    <recommendedName>
        <fullName evidence="5">Flagellar hook-associated protein 2</fullName>
        <shortName evidence="5">HAP2</shortName>
    </recommendedName>
    <alternativeName>
        <fullName evidence="5">Flagellar cap protein</fullName>
    </alternativeName>
</protein>
<dbReference type="AlphaFoldDB" id="A0A1C3JXE4"/>
<keyword evidence="4 5" id="KW-0975">Bacterial flagellum</keyword>
<proteinExistence type="inferred from homology"/>
<keyword evidence="8" id="KW-0966">Cell projection</keyword>
<dbReference type="OrthoDB" id="5980200at2"/>
<organism evidence="8 10">
    <name type="scientific">Orrella dioscoreae</name>
    <dbReference type="NCBI Taxonomy" id="1851544"/>
    <lineage>
        <taxon>Bacteria</taxon>
        <taxon>Pseudomonadati</taxon>
        <taxon>Pseudomonadota</taxon>
        <taxon>Betaproteobacteria</taxon>
        <taxon>Burkholderiales</taxon>
        <taxon>Alcaligenaceae</taxon>
        <taxon>Orrella</taxon>
    </lineage>
</organism>
<evidence type="ECO:0000259" key="6">
    <source>
        <dbReference type="Pfam" id="PF02465"/>
    </source>
</evidence>
<dbReference type="GO" id="GO:0009424">
    <property type="term" value="C:bacterial-type flagellum hook"/>
    <property type="evidence" value="ECO:0007669"/>
    <property type="project" value="UniProtKB-UniRule"/>
</dbReference>
<keyword evidence="8" id="KW-0969">Cilium</keyword>
<evidence type="ECO:0000256" key="3">
    <source>
        <dbReference type="ARBA" id="ARBA00023054"/>
    </source>
</evidence>
<reference evidence="9 10" key="2">
    <citation type="submission" date="2017-08" db="EMBL/GenBank/DDBJ databases">
        <authorList>
            <person name="de Groot N.N."/>
        </authorList>
    </citation>
    <scope>NUCLEOTIDE SEQUENCE [LARGE SCALE GENOMIC DNA]</scope>
    <source>
        <strain evidence="9">Orrdi1</strain>
    </source>
</reference>
<dbReference type="EMBL" id="LT907988">
    <property type="protein sequence ID" value="SOE49583.1"/>
    <property type="molecule type" value="Genomic_DNA"/>
</dbReference>
<feature type="coiled-coil region" evidence="5">
    <location>
        <begin position="401"/>
        <end position="428"/>
    </location>
</feature>
<dbReference type="InterPro" id="IPR003481">
    <property type="entry name" value="FliD_N"/>
</dbReference>
<name>A0A1C3JXE4_9BURK</name>
<evidence type="ECO:0000256" key="1">
    <source>
        <dbReference type="ARBA" id="ARBA00009764"/>
    </source>
</evidence>
<evidence type="ECO:0000313" key="9">
    <source>
        <dbReference type="EMBL" id="SOE49583.1"/>
    </source>
</evidence>
<dbReference type="Pfam" id="PF07195">
    <property type="entry name" value="FliD_C"/>
    <property type="match status" value="1"/>
</dbReference>
<accession>A0A1C3JXE4</accession>
<dbReference type="GO" id="GO:0009421">
    <property type="term" value="C:bacterial-type flagellum filament cap"/>
    <property type="evidence" value="ECO:0007669"/>
    <property type="project" value="InterPro"/>
</dbReference>
<comment type="subcellular location">
    <subcellularLocation>
        <location evidence="5">Secreted</location>
    </subcellularLocation>
    <subcellularLocation>
        <location evidence="5">Bacterial flagellum</location>
    </subcellularLocation>
</comment>
<dbReference type="GO" id="GO:0005576">
    <property type="term" value="C:extracellular region"/>
    <property type="evidence" value="ECO:0007669"/>
    <property type="project" value="UniProtKB-SubCell"/>
</dbReference>
<feature type="domain" description="Flagellar hook-associated protein 2 C-terminal" evidence="7">
    <location>
        <begin position="223"/>
        <end position="445"/>
    </location>
</feature>
<reference evidence="8 10" key="1">
    <citation type="submission" date="2016-06" db="EMBL/GenBank/DDBJ databases">
        <authorList>
            <person name="Kjaerup R.B."/>
            <person name="Dalgaard T.S."/>
            <person name="Juul-Madsen H.R."/>
        </authorList>
    </citation>
    <scope>NUCLEOTIDE SEQUENCE [LARGE SCALE GENOMIC DNA]</scope>
    <source>
        <strain evidence="8">Orrdi1</strain>
    </source>
</reference>
<feature type="domain" description="Flagellar hook-associated protein 2 N-terminal" evidence="6">
    <location>
        <begin position="10"/>
        <end position="106"/>
    </location>
</feature>
<dbReference type="InterPro" id="IPR040026">
    <property type="entry name" value="FliD"/>
</dbReference>
<gene>
    <name evidence="8" type="ORF">ODI_01267</name>
    <name evidence="9" type="ORF">ODI_R2177</name>
</gene>
<dbReference type="PANTHER" id="PTHR30288">
    <property type="entry name" value="FLAGELLAR CAP/ASSEMBLY PROTEIN FLID"/>
    <property type="match status" value="1"/>
</dbReference>
<evidence type="ECO:0000313" key="10">
    <source>
        <dbReference type="Proteomes" id="UP000078558"/>
    </source>
</evidence>
<keyword evidence="8" id="KW-0282">Flagellum</keyword>
<comment type="function">
    <text evidence="5">Required for morphogenesis and for the elongation of the flagellar filament by facilitating polymerization of the flagellin monomers at the tip of growing filament. Forms a capping structure, which prevents flagellin subunits (transported through the central channel of the flagellum) from leaking out without polymerization at the distal end.</text>
</comment>
<keyword evidence="10" id="KW-1185">Reference proteome</keyword>
<evidence type="ECO:0000256" key="2">
    <source>
        <dbReference type="ARBA" id="ARBA00011255"/>
    </source>
</evidence>
<comment type="subunit">
    <text evidence="2 5">Homopentamer.</text>
</comment>
<dbReference type="STRING" id="1851544.ODI_01267"/>
<evidence type="ECO:0000313" key="8">
    <source>
        <dbReference type="EMBL" id="SBT23885.1"/>
    </source>
</evidence>
<evidence type="ECO:0000256" key="4">
    <source>
        <dbReference type="ARBA" id="ARBA00023143"/>
    </source>
</evidence>
<dbReference type="Proteomes" id="UP000078558">
    <property type="component" value="Chromosome I"/>
</dbReference>